<dbReference type="NCBIfam" id="TIGR00218">
    <property type="entry name" value="manA"/>
    <property type="match status" value="1"/>
</dbReference>
<evidence type="ECO:0000256" key="5">
    <source>
        <dbReference type="ARBA" id="ARBA00022833"/>
    </source>
</evidence>
<dbReference type="InterPro" id="IPR049071">
    <property type="entry name" value="MPI_cupin_dom"/>
</dbReference>
<organism evidence="13 14">
    <name type="scientific">Actinobacillus delphinicola</name>
    <dbReference type="NCBI Taxonomy" id="51161"/>
    <lineage>
        <taxon>Bacteria</taxon>
        <taxon>Pseudomonadati</taxon>
        <taxon>Pseudomonadota</taxon>
        <taxon>Gammaproteobacteria</taxon>
        <taxon>Pasteurellales</taxon>
        <taxon>Pasteurellaceae</taxon>
        <taxon>Actinobacillus</taxon>
    </lineage>
</organism>
<feature type="binding site" evidence="10">
    <location>
        <position position="104"/>
    </location>
    <ligand>
        <name>Zn(2+)</name>
        <dbReference type="ChEBI" id="CHEBI:29105"/>
    </ligand>
</feature>
<evidence type="ECO:0000256" key="6">
    <source>
        <dbReference type="ARBA" id="ARBA00023235"/>
    </source>
</evidence>
<dbReference type="PANTHER" id="PTHR10309:SF0">
    <property type="entry name" value="MANNOSE-6-PHOSPHATE ISOMERASE"/>
    <property type="match status" value="1"/>
</dbReference>
<dbReference type="Proteomes" id="UP000279799">
    <property type="component" value="Chromosome"/>
</dbReference>
<dbReference type="Pfam" id="PF21621">
    <property type="entry name" value="MPI_cupin_dom"/>
    <property type="match status" value="1"/>
</dbReference>
<name>A0A448TVD3_9PAST</name>
<feature type="binding site" evidence="10">
    <location>
        <position position="270"/>
    </location>
    <ligand>
        <name>Zn(2+)</name>
        <dbReference type="ChEBI" id="CHEBI:29105"/>
    </ligand>
</feature>
<dbReference type="InterPro" id="IPR046457">
    <property type="entry name" value="PMI_typeI_cat"/>
</dbReference>
<dbReference type="PRINTS" id="PR00714">
    <property type="entry name" value="MAN6PISMRASE"/>
</dbReference>
<dbReference type="Pfam" id="PF20511">
    <property type="entry name" value="PMI_typeI_cat"/>
    <property type="match status" value="1"/>
</dbReference>
<dbReference type="PIRSF" id="PIRSF001480">
    <property type="entry name" value="Mannose-6-phosphate_isomerase"/>
    <property type="match status" value="1"/>
</dbReference>
<comment type="catalytic activity">
    <reaction evidence="1">
        <text>D-mannose 6-phosphate = D-fructose 6-phosphate</text>
        <dbReference type="Rhea" id="RHEA:12356"/>
        <dbReference type="ChEBI" id="CHEBI:58735"/>
        <dbReference type="ChEBI" id="CHEBI:61527"/>
        <dbReference type="EC" id="5.3.1.8"/>
    </reaction>
</comment>
<dbReference type="PROSITE" id="PS00965">
    <property type="entry name" value="PMI_I_1"/>
    <property type="match status" value="1"/>
</dbReference>
<proteinExistence type="inferred from homology"/>
<keyword evidence="4 10" id="KW-0479">Metal-binding</keyword>
<evidence type="ECO:0000313" key="13">
    <source>
        <dbReference type="EMBL" id="VEJ09892.1"/>
    </source>
</evidence>
<dbReference type="Gene3D" id="2.60.120.10">
    <property type="entry name" value="Jelly Rolls"/>
    <property type="match status" value="2"/>
</dbReference>
<dbReference type="InterPro" id="IPR001250">
    <property type="entry name" value="Man6P_Isoase-1"/>
</dbReference>
<keyword evidence="5 10" id="KW-0862">Zinc</keyword>
<evidence type="ECO:0000313" key="14">
    <source>
        <dbReference type="Proteomes" id="UP000279799"/>
    </source>
</evidence>
<comment type="similarity">
    <text evidence="2">Belongs to the mannose-6-phosphate isomerase type 1 family.</text>
</comment>
<sequence>MENENMQKIYLLQGGMQHYAWGGAEYLPALLKQVSQPDMTYAEWWLGTHSALPSTVMVNGKAQPLAEFIAENPQVLGKKSRAKFGDELPFLLKILDVAKPLSIQLHPTKTQAEQGFILENQQGIDPKASNRTYKDANHKPEMMVALSDFWLLHGFRHKADIIAELKRHTSLRGLAEKLETQNLHDFYADIMQADQAQLADWLLPIIHGQKQAFIEGKLSLENPDYWVLYTMQAMDIAEDKLDAGLLCFYIFNLVHLQKGEGIFQAAGIPHAYLRGQNIELMATSDNVIRGGLTPKYVNIPALLEIVDTQEITPNILPIAQTQYHTFENFVDDFTLTEVNLVQNEHIKCISESAEILLVMTGELEIQGETENYCLSQGQSVFICTDSAYTLRANQTSNAVIAKLP</sequence>
<dbReference type="GO" id="GO:0008270">
    <property type="term" value="F:zinc ion binding"/>
    <property type="evidence" value="ECO:0007669"/>
    <property type="project" value="InterPro"/>
</dbReference>
<dbReference type="CDD" id="cd07011">
    <property type="entry name" value="cupin_PMI_type_I_N"/>
    <property type="match status" value="1"/>
</dbReference>
<evidence type="ECO:0000256" key="7">
    <source>
        <dbReference type="ARBA" id="ARBA00029741"/>
    </source>
</evidence>
<reference evidence="13 14" key="1">
    <citation type="submission" date="2018-12" db="EMBL/GenBank/DDBJ databases">
        <authorList>
            <consortium name="Pathogen Informatics"/>
        </authorList>
    </citation>
    <scope>NUCLEOTIDE SEQUENCE [LARGE SCALE GENOMIC DNA]</scope>
    <source>
        <strain evidence="13 14">NCTC12871</strain>
    </source>
</reference>
<feature type="binding site" evidence="10">
    <location>
        <position position="106"/>
    </location>
    <ligand>
        <name>Zn(2+)</name>
        <dbReference type="ChEBI" id="CHEBI:29105"/>
    </ligand>
</feature>
<dbReference type="InterPro" id="IPR011051">
    <property type="entry name" value="RmlC_Cupin_sf"/>
</dbReference>
<feature type="domain" description="Mannose-6-phosphate isomerase cupin" evidence="12">
    <location>
        <begin position="324"/>
        <end position="384"/>
    </location>
</feature>
<evidence type="ECO:0000256" key="8">
    <source>
        <dbReference type="ARBA" id="ARBA00030762"/>
    </source>
</evidence>
<keyword evidence="14" id="KW-1185">Reference proteome</keyword>
<dbReference type="AlphaFoldDB" id="A0A448TVD3"/>
<dbReference type="InterPro" id="IPR018050">
    <property type="entry name" value="Pmannose_isomerase-type1_CS"/>
</dbReference>
<keyword evidence="6 13" id="KW-0413">Isomerase</keyword>
<accession>A0A448TVD3</accession>
<dbReference type="InterPro" id="IPR014710">
    <property type="entry name" value="RmlC-like_jellyroll"/>
</dbReference>
<feature type="domain" description="Phosphomannose isomerase type I catalytic" evidence="11">
    <location>
        <begin position="11"/>
        <end position="157"/>
    </location>
</feature>
<dbReference type="SUPFAM" id="SSF51182">
    <property type="entry name" value="RmlC-like cupins"/>
    <property type="match status" value="1"/>
</dbReference>
<comment type="cofactor">
    <cofactor evidence="10">
        <name>Zn(2+)</name>
        <dbReference type="ChEBI" id="CHEBI:29105"/>
    </cofactor>
    <text evidence="10">Binds 1 zinc ion per subunit.</text>
</comment>
<evidence type="ECO:0000259" key="11">
    <source>
        <dbReference type="Pfam" id="PF20511"/>
    </source>
</evidence>
<dbReference type="GO" id="GO:0005829">
    <property type="term" value="C:cytosol"/>
    <property type="evidence" value="ECO:0007669"/>
    <property type="project" value="TreeGrafter"/>
</dbReference>
<evidence type="ECO:0000256" key="1">
    <source>
        <dbReference type="ARBA" id="ARBA00000757"/>
    </source>
</evidence>
<evidence type="ECO:0000256" key="3">
    <source>
        <dbReference type="ARBA" id="ARBA00011956"/>
    </source>
</evidence>
<evidence type="ECO:0000256" key="2">
    <source>
        <dbReference type="ARBA" id="ARBA00010772"/>
    </source>
</evidence>
<protein>
    <recommendedName>
        <fullName evidence="3">mannose-6-phosphate isomerase</fullName>
        <ecNumber evidence="3">5.3.1.8</ecNumber>
    </recommendedName>
    <alternativeName>
        <fullName evidence="7">Phosphohexomutase</fullName>
    </alternativeName>
    <alternativeName>
        <fullName evidence="8">Phosphomannose isomerase</fullName>
    </alternativeName>
</protein>
<dbReference type="EMBL" id="LR134510">
    <property type="protein sequence ID" value="VEJ09892.1"/>
    <property type="molecule type" value="Genomic_DNA"/>
</dbReference>
<evidence type="ECO:0000256" key="10">
    <source>
        <dbReference type="PIRSR" id="PIRSR001480-2"/>
    </source>
</evidence>
<evidence type="ECO:0000256" key="9">
    <source>
        <dbReference type="PIRSR" id="PIRSR001480-1"/>
    </source>
</evidence>
<evidence type="ECO:0000256" key="4">
    <source>
        <dbReference type="ARBA" id="ARBA00022723"/>
    </source>
</evidence>
<dbReference type="Gene3D" id="1.10.441.10">
    <property type="entry name" value="Phosphomannose Isomerase, domain 2"/>
    <property type="match status" value="1"/>
</dbReference>
<gene>
    <name evidence="13" type="primary">manA</name>
    <name evidence="13" type="ORF">NCTC12871_01381</name>
</gene>
<dbReference type="PANTHER" id="PTHR10309">
    <property type="entry name" value="MANNOSE-6-PHOSPHATE ISOMERASE"/>
    <property type="match status" value="1"/>
</dbReference>
<feature type="active site" evidence="9">
    <location>
        <position position="289"/>
    </location>
</feature>
<evidence type="ECO:0000259" key="12">
    <source>
        <dbReference type="Pfam" id="PF21621"/>
    </source>
</evidence>
<dbReference type="GO" id="GO:0009298">
    <property type="term" value="P:GDP-mannose biosynthetic process"/>
    <property type="evidence" value="ECO:0007669"/>
    <property type="project" value="InterPro"/>
</dbReference>
<dbReference type="EC" id="5.3.1.8" evidence="3"/>
<dbReference type="InterPro" id="IPR016305">
    <property type="entry name" value="Mannose-6-P_Isomerase"/>
</dbReference>
<dbReference type="KEGG" id="adp:NCTC12871_01381"/>
<dbReference type="GO" id="GO:0005975">
    <property type="term" value="P:carbohydrate metabolic process"/>
    <property type="evidence" value="ECO:0007669"/>
    <property type="project" value="InterPro"/>
</dbReference>
<dbReference type="GO" id="GO:0004476">
    <property type="term" value="F:mannose-6-phosphate isomerase activity"/>
    <property type="evidence" value="ECO:0007669"/>
    <property type="project" value="UniProtKB-EC"/>
</dbReference>
<feature type="binding site" evidence="10">
    <location>
        <position position="141"/>
    </location>
    <ligand>
        <name>Zn(2+)</name>
        <dbReference type="ChEBI" id="CHEBI:29105"/>
    </ligand>
</feature>